<dbReference type="Gene3D" id="1.10.150.690">
    <property type="entry name" value="DUF2063"/>
    <property type="match status" value="1"/>
</dbReference>
<evidence type="ECO:0000313" key="3">
    <source>
        <dbReference type="Proteomes" id="UP000286071"/>
    </source>
</evidence>
<dbReference type="Proteomes" id="UP000286071">
    <property type="component" value="Unassembled WGS sequence"/>
</dbReference>
<dbReference type="AlphaFoldDB" id="A0A423GVP5"/>
<proteinExistence type="predicted"/>
<accession>A0A423GVP5</accession>
<name>A0A423GVP5_9PSED</name>
<dbReference type="OrthoDB" id="4146344at2"/>
<dbReference type="RefSeq" id="WP_123428292.1">
    <property type="nucleotide sequence ID" value="NZ_MOBJ01000034.1"/>
</dbReference>
<evidence type="ECO:0000313" key="2">
    <source>
        <dbReference type="EMBL" id="RON01729.1"/>
    </source>
</evidence>
<reference evidence="2 3" key="1">
    <citation type="submission" date="2016-10" db="EMBL/GenBank/DDBJ databases">
        <title>Comparative genome analysis of multiple Pseudomonas spp. focuses on biocontrol and plant growth promoting traits.</title>
        <authorList>
            <person name="Tao X.-Y."/>
            <person name="Taylor C.G."/>
        </authorList>
    </citation>
    <scope>NUCLEOTIDE SEQUENCE [LARGE SCALE GENOMIC DNA]</scope>
    <source>
        <strain evidence="2 3">48H11</strain>
    </source>
</reference>
<dbReference type="InterPro" id="IPR044922">
    <property type="entry name" value="DUF2063_N_sf"/>
</dbReference>
<sequence length="257" mass="27811">MSTQADFAAALLDPQRPCPDGLFSANGADPDSRFAVYRNNVRSSLINALADSYPVVSQLVGDEFFRAMAQLHVRDFPPTSALINDYGSDFASFIEHFAPAASVPYLADVARLERLRVRAYHAADASTVEPARIAAAMSEPETLATLHIHLHPSTFTLNSAYAVVALWAAHQADDPPRNLEPYHPQSALVLRNGLAVEVFAIDVGTTTFIHSLQNNHPLGQAVADALNAAPTFDLSQCLALLIGHNAITRLHHDKESP</sequence>
<comment type="caution">
    <text evidence="2">The sequence shown here is derived from an EMBL/GenBank/DDBJ whole genome shotgun (WGS) entry which is preliminary data.</text>
</comment>
<organism evidence="2 3">
    <name type="scientific">Pseudomonas brassicacearum</name>
    <dbReference type="NCBI Taxonomy" id="930166"/>
    <lineage>
        <taxon>Bacteria</taxon>
        <taxon>Pseudomonadati</taxon>
        <taxon>Pseudomonadota</taxon>
        <taxon>Gammaproteobacteria</taxon>
        <taxon>Pseudomonadales</taxon>
        <taxon>Pseudomonadaceae</taxon>
        <taxon>Pseudomonas</taxon>
    </lineage>
</organism>
<dbReference type="Pfam" id="PF09836">
    <property type="entry name" value="DUF2063"/>
    <property type="match status" value="1"/>
</dbReference>
<dbReference type="InterPro" id="IPR018640">
    <property type="entry name" value="DUF2063"/>
</dbReference>
<feature type="domain" description="Putative DNA-binding" evidence="1">
    <location>
        <begin position="3"/>
        <end position="94"/>
    </location>
</feature>
<gene>
    <name evidence="2" type="ORF">BK659_24775</name>
</gene>
<protein>
    <submittedName>
        <fullName evidence="2">DUF2063 domain-containing protein</fullName>
    </submittedName>
</protein>
<evidence type="ECO:0000259" key="1">
    <source>
        <dbReference type="Pfam" id="PF09836"/>
    </source>
</evidence>
<dbReference type="EMBL" id="MOBJ01000034">
    <property type="protein sequence ID" value="RON01729.1"/>
    <property type="molecule type" value="Genomic_DNA"/>
</dbReference>